<evidence type="ECO:0000313" key="3">
    <source>
        <dbReference type="Proteomes" id="UP000676310"/>
    </source>
</evidence>
<dbReference type="Proteomes" id="UP000676310">
    <property type="component" value="Unassembled WGS sequence"/>
</dbReference>
<protein>
    <submittedName>
        <fullName evidence="2">Uncharacterized protein</fullName>
    </submittedName>
</protein>
<evidence type="ECO:0000256" key="1">
    <source>
        <dbReference type="SAM" id="SignalP"/>
    </source>
</evidence>
<dbReference type="RefSeq" id="XP_043168578.1">
    <property type="nucleotide sequence ID" value="XM_043312643.1"/>
</dbReference>
<accession>A0A8J2I6X2</accession>
<evidence type="ECO:0000313" key="2">
    <source>
        <dbReference type="EMBL" id="CAG5158184.1"/>
    </source>
</evidence>
<gene>
    <name evidence="2" type="ORF">ALTATR162_LOCUS5027</name>
</gene>
<name>A0A8J2I6X2_9PLEO</name>
<keyword evidence="1" id="KW-0732">Signal</keyword>
<organism evidence="2 3">
    <name type="scientific">Alternaria atra</name>
    <dbReference type="NCBI Taxonomy" id="119953"/>
    <lineage>
        <taxon>Eukaryota</taxon>
        <taxon>Fungi</taxon>
        <taxon>Dikarya</taxon>
        <taxon>Ascomycota</taxon>
        <taxon>Pezizomycotina</taxon>
        <taxon>Dothideomycetes</taxon>
        <taxon>Pleosporomycetidae</taxon>
        <taxon>Pleosporales</taxon>
        <taxon>Pleosporineae</taxon>
        <taxon>Pleosporaceae</taxon>
        <taxon>Alternaria</taxon>
        <taxon>Alternaria sect. Ulocladioides</taxon>
    </lineage>
</organism>
<dbReference type="GeneID" id="67016760"/>
<feature type="chain" id="PRO_5035236105" evidence="1">
    <location>
        <begin position="21"/>
        <end position="122"/>
    </location>
</feature>
<comment type="caution">
    <text evidence="2">The sequence shown here is derived from an EMBL/GenBank/DDBJ whole genome shotgun (WGS) entry which is preliminary data.</text>
</comment>
<dbReference type="EMBL" id="CAJRGZ010000018">
    <property type="protein sequence ID" value="CAG5158184.1"/>
    <property type="molecule type" value="Genomic_DNA"/>
</dbReference>
<keyword evidence="3" id="KW-1185">Reference proteome</keyword>
<sequence>MKSSLSLCMIASILSSKAMAGPTPGQDGLFRLPPGSKDGFYLHSVDANGIASTEYLGLANVTSISPDLAKPDTLSKRDSEGSRCQETMSTPWIGMVLSTAYWATAISKKASQKLSLIRVGTL</sequence>
<feature type="signal peptide" evidence="1">
    <location>
        <begin position="1"/>
        <end position="20"/>
    </location>
</feature>
<proteinExistence type="predicted"/>
<reference evidence="2" key="1">
    <citation type="submission" date="2021-05" db="EMBL/GenBank/DDBJ databases">
        <authorList>
            <person name="Stam R."/>
        </authorList>
    </citation>
    <scope>NUCLEOTIDE SEQUENCE</scope>
    <source>
        <strain evidence="2">CS162</strain>
    </source>
</reference>
<dbReference type="AlphaFoldDB" id="A0A8J2I6X2"/>